<proteinExistence type="predicted"/>
<evidence type="ECO:0000256" key="2">
    <source>
        <dbReference type="ARBA" id="ARBA00022912"/>
    </source>
</evidence>
<dbReference type="SMART" id="SM00195">
    <property type="entry name" value="DSPc"/>
    <property type="match status" value="1"/>
</dbReference>
<name>A0A0M4R092_9CAUD</name>
<dbReference type="GO" id="GO:0004721">
    <property type="term" value="F:phosphoprotein phosphatase activity"/>
    <property type="evidence" value="ECO:0007669"/>
    <property type="project" value="UniProtKB-KW"/>
</dbReference>
<dbReference type="EMBL" id="KT591491">
    <property type="protein sequence ID" value="ALF00610.1"/>
    <property type="molecule type" value="Genomic_DNA"/>
</dbReference>
<sequence length="168" mass="19042">MTDLGIDPTAFDFDTDPLQSRFHGWTAHGGIEFDVPFISEVADNLYQGGCRRGLVLPTFIKHLVSLYPWEKYTVEHELLSEKSIKMYDSVDQSLDQVDEIAEWVNECRKTGPVLVHCQAGLNRSALIAARAIWLDTRQSGFSIMNHLRRTRSDAVLCNPAFAREVASW</sequence>
<reference evidence="4 5" key="1">
    <citation type="submission" date="2015-08" db="EMBL/GenBank/DDBJ databases">
        <authorList>
            <person name="Barekzi N."/>
            <person name="Doss J.H."/>
            <person name="Bluford J."/>
            <person name="Fizer S."/>
            <person name="Garofalo A.E."/>
            <person name="Gasalao M.B."/>
            <person name="Griffin J."/>
            <person name="Henderson C.M."/>
            <person name="Hyre A.N."/>
            <person name="Irons L.B."/>
            <person name="Jafree E."/>
            <person name="Kanda K."/>
            <person name="Matthews D."/>
            <person name="Mclaren B."/>
            <person name="Moriarty A."/>
            <person name="Northam N."/>
            <person name="Ryan M."/>
            <person name="Smith D.E."/>
            <person name="Vanselow D."/>
            <person name="Welch J."/>
            <person name="Gauthier D."/>
            <person name="Anders K.R."/>
            <person name="Bradley K.W."/>
            <person name="Asai D.J."/>
            <person name="Bowman C.A."/>
            <person name="Russell D.A."/>
            <person name="Pope W.H."/>
            <person name="Jacobs-Sera D."/>
            <person name="Hendrix R.W."/>
            <person name="Hatfull G.F."/>
        </authorList>
    </citation>
    <scope>NUCLEOTIDE SEQUENCE [LARGE SCALE GENOMIC DNA]</scope>
</reference>
<evidence type="ECO:0000313" key="4">
    <source>
        <dbReference type="EMBL" id="ALF00610.1"/>
    </source>
</evidence>
<evidence type="ECO:0000256" key="1">
    <source>
        <dbReference type="ARBA" id="ARBA00022801"/>
    </source>
</evidence>
<organism evidence="4 5">
    <name type="scientific">Mycobacterium phage Bricole</name>
    <dbReference type="NCBI Taxonomy" id="1718601"/>
    <lineage>
        <taxon>Viruses</taxon>
        <taxon>Duplodnaviria</taxon>
        <taxon>Heunggongvirae</taxon>
        <taxon>Uroviricota</taxon>
        <taxon>Caudoviricetes</taxon>
        <taxon>Vilmaviridae</taxon>
        <taxon>Mclasvirinae</taxon>
        <taxon>Bongovirus</taxon>
        <taxon>Bongovirus bongo</taxon>
    </lineage>
</organism>
<dbReference type="Gene3D" id="3.90.190.10">
    <property type="entry name" value="Protein tyrosine phosphatase superfamily"/>
    <property type="match status" value="1"/>
</dbReference>
<dbReference type="InterPro" id="IPR000340">
    <property type="entry name" value="Dual-sp_phosphatase_cat-dom"/>
</dbReference>
<dbReference type="InterPro" id="IPR016130">
    <property type="entry name" value="Tyr_Pase_AS"/>
</dbReference>
<keyword evidence="2" id="KW-0904">Protein phosphatase</keyword>
<dbReference type="PROSITE" id="PS50056">
    <property type="entry name" value="TYR_PHOSPHATASE_2"/>
    <property type="match status" value="1"/>
</dbReference>
<dbReference type="InterPro" id="IPR000387">
    <property type="entry name" value="Tyr_Pase_dom"/>
</dbReference>
<dbReference type="Proteomes" id="UP000221469">
    <property type="component" value="Segment"/>
</dbReference>
<dbReference type="InterPro" id="IPR029021">
    <property type="entry name" value="Prot-tyrosine_phosphatase-like"/>
</dbReference>
<keyword evidence="1" id="KW-0378">Hydrolase</keyword>
<feature type="domain" description="Tyrosine specific protein phosphatases" evidence="3">
    <location>
        <begin position="91"/>
        <end position="162"/>
    </location>
</feature>
<protein>
    <submittedName>
        <fullName evidence="4">PTPc tyrosine phosphatase</fullName>
    </submittedName>
</protein>
<dbReference type="PROSITE" id="PS00383">
    <property type="entry name" value="TYR_PHOSPHATASE_1"/>
    <property type="match status" value="1"/>
</dbReference>
<evidence type="ECO:0000259" key="3">
    <source>
        <dbReference type="PROSITE" id="PS50056"/>
    </source>
</evidence>
<evidence type="ECO:0000313" key="5">
    <source>
        <dbReference type="Proteomes" id="UP000221469"/>
    </source>
</evidence>
<gene>
    <name evidence="4" type="ORF">SEA_BRICOLE_82</name>
</gene>
<dbReference type="Pfam" id="PF00782">
    <property type="entry name" value="DSPc"/>
    <property type="match status" value="1"/>
</dbReference>
<dbReference type="InterPro" id="IPR020422">
    <property type="entry name" value="TYR_PHOSPHATASE_DUAL_dom"/>
</dbReference>
<dbReference type="CDD" id="cd14498">
    <property type="entry name" value="DSP"/>
    <property type="match status" value="1"/>
</dbReference>
<accession>A0A0M4R092</accession>
<dbReference type="SUPFAM" id="SSF52799">
    <property type="entry name" value="(Phosphotyrosine protein) phosphatases II"/>
    <property type="match status" value="1"/>
</dbReference>